<name>A0ABW3I025_9FLAO</name>
<comment type="caution">
    <text evidence="1">The sequence shown here is derived from an EMBL/GenBank/DDBJ whole genome shotgun (WGS) entry which is preliminary data.</text>
</comment>
<dbReference type="EMBL" id="JBHTJM010000003">
    <property type="protein sequence ID" value="MFD0963086.1"/>
    <property type="molecule type" value="Genomic_DNA"/>
</dbReference>
<evidence type="ECO:0000313" key="2">
    <source>
        <dbReference type="Proteomes" id="UP001596997"/>
    </source>
</evidence>
<protein>
    <submittedName>
        <fullName evidence="1">Uncharacterized protein</fullName>
    </submittedName>
</protein>
<keyword evidence="2" id="KW-1185">Reference proteome</keyword>
<organism evidence="1 2">
    <name type="scientific">Pseudofulvibacter geojedonensis</name>
    <dbReference type="NCBI Taxonomy" id="1123758"/>
    <lineage>
        <taxon>Bacteria</taxon>
        <taxon>Pseudomonadati</taxon>
        <taxon>Bacteroidota</taxon>
        <taxon>Flavobacteriia</taxon>
        <taxon>Flavobacteriales</taxon>
        <taxon>Flavobacteriaceae</taxon>
        <taxon>Pseudofulvibacter</taxon>
    </lineage>
</organism>
<proteinExistence type="predicted"/>
<reference evidence="2" key="1">
    <citation type="journal article" date="2019" name="Int. J. Syst. Evol. Microbiol.">
        <title>The Global Catalogue of Microorganisms (GCM) 10K type strain sequencing project: providing services to taxonomists for standard genome sequencing and annotation.</title>
        <authorList>
            <consortium name="The Broad Institute Genomics Platform"/>
            <consortium name="The Broad Institute Genome Sequencing Center for Infectious Disease"/>
            <person name="Wu L."/>
            <person name="Ma J."/>
        </authorList>
    </citation>
    <scope>NUCLEOTIDE SEQUENCE [LARGE SCALE GENOMIC DNA]</scope>
    <source>
        <strain evidence="2">CCUG 62114</strain>
    </source>
</reference>
<accession>A0ABW3I025</accession>
<sequence length="423" mass="49402">MLNNSIQEGSFRLVRLIKSKSRLLSSCLLLLSLFLGFSQDTNSEKKKKGKTYLRGNIALDYNYFNKEPFKESQLSHQLSTLITGEFKYVKGKFKFVAQPHIRLDAIDSYRTHADMRNLYVSYWNKNLTINAGMRLFTLGKFTGFSLVDIMNRMDIKESILSFEKLGQPSIDFKYIYKKISAELYVMPYFRKVNFNAGDSRLLLVPFPIDGNNPQYDHNSKEFLPNVSVRVGAKKENNEVVLGYFYGYNKNPDFVFQPSKREFSELYLTMSQWSLEWQTLYKGLTFTSEFINQTYRNNENFFGLHIALGYDISKLYQGASTMNISVEYVHDKYRIRKNLPFGNNFITLYTFNLGDINDTTFRAKVFSSKDVSYHFFDMDISRRIFSEFKVSGKMSFSSGSIAQTDPLYINNFNTYYGLQIGWFF</sequence>
<evidence type="ECO:0000313" key="1">
    <source>
        <dbReference type="EMBL" id="MFD0963086.1"/>
    </source>
</evidence>
<dbReference type="Proteomes" id="UP001596997">
    <property type="component" value="Unassembled WGS sequence"/>
</dbReference>
<gene>
    <name evidence="1" type="ORF">ACFQ1O_03595</name>
</gene>